<evidence type="ECO:0000256" key="1">
    <source>
        <dbReference type="SAM" id="MobiDB-lite"/>
    </source>
</evidence>
<evidence type="ECO:0000313" key="2">
    <source>
        <dbReference type="EMBL" id="TWU38252.1"/>
    </source>
</evidence>
<dbReference type="Proteomes" id="UP000319143">
    <property type="component" value="Unassembled WGS sequence"/>
</dbReference>
<proteinExistence type="predicted"/>
<evidence type="ECO:0000313" key="3">
    <source>
        <dbReference type="Proteomes" id="UP000319143"/>
    </source>
</evidence>
<reference evidence="2 3" key="1">
    <citation type="submission" date="2019-02" db="EMBL/GenBank/DDBJ databases">
        <title>Deep-cultivation of Planctomycetes and their phenomic and genomic characterization uncovers novel biology.</title>
        <authorList>
            <person name="Wiegand S."/>
            <person name="Jogler M."/>
            <person name="Boedeker C."/>
            <person name="Pinto D."/>
            <person name="Vollmers J."/>
            <person name="Rivas-Marin E."/>
            <person name="Kohn T."/>
            <person name="Peeters S.H."/>
            <person name="Heuer A."/>
            <person name="Rast P."/>
            <person name="Oberbeckmann S."/>
            <person name="Bunk B."/>
            <person name="Jeske O."/>
            <person name="Meyerdierks A."/>
            <person name="Storesund J.E."/>
            <person name="Kallscheuer N."/>
            <person name="Luecker S."/>
            <person name="Lage O.M."/>
            <person name="Pohl T."/>
            <person name="Merkel B.J."/>
            <person name="Hornburger P."/>
            <person name="Mueller R.-W."/>
            <person name="Bruemmer F."/>
            <person name="Labrenz M."/>
            <person name="Spormann A.M."/>
            <person name="Op Den Camp H."/>
            <person name="Overmann J."/>
            <person name="Amann R."/>
            <person name="Jetten M.S.M."/>
            <person name="Mascher T."/>
            <person name="Medema M.H."/>
            <person name="Devos D.P."/>
            <person name="Kaster A.-K."/>
            <person name="Ovreas L."/>
            <person name="Rohde M."/>
            <person name="Galperin M.Y."/>
            <person name="Jogler C."/>
        </authorList>
    </citation>
    <scope>NUCLEOTIDE SEQUENCE [LARGE SCALE GENOMIC DNA]</scope>
    <source>
        <strain evidence="2 3">Poly41</strain>
    </source>
</reference>
<sequence length="36" mass="3869">MMYAANSPRSPERGPPIGDGGYVEDQKMLSVDSVTL</sequence>
<organism evidence="2 3">
    <name type="scientific">Novipirellula artificiosorum</name>
    <dbReference type="NCBI Taxonomy" id="2528016"/>
    <lineage>
        <taxon>Bacteria</taxon>
        <taxon>Pseudomonadati</taxon>
        <taxon>Planctomycetota</taxon>
        <taxon>Planctomycetia</taxon>
        <taxon>Pirellulales</taxon>
        <taxon>Pirellulaceae</taxon>
        <taxon>Novipirellula</taxon>
    </lineage>
</organism>
<accession>A0A5C6DNR7</accession>
<feature type="region of interest" description="Disordered" evidence="1">
    <location>
        <begin position="1"/>
        <end position="36"/>
    </location>
</feature>
<dbReference type="EMBL" id="SJPV01000004">
    <property type="protein sequence ID" value="TWU38252.1"/>
    <property type="molecule type" value="Genomic_DNA"/>
</dbReference>
<name>A0A5C6DNR7_9BACT</name>
<dbReference type="AlphaFoldDB" id="A0A5C6DNR7"/>
<keyword evidence="3" id="KW-1185">Reference proteome</keyword>
<comment type="caution">
    <text evidence="2">The sequence shown here is derived from an EMBL/GenBank/DDBJ whole genome shotgun (WGS) entry which is preliminary data.</text>
</comment>
<protein>
    <submittedName>
        <fullName evidence="2">Uncharacterized protein</fullName>
    </submittedName>
</protein>
<gene>
    <name evidence="2" type="ORF">Poly41_27280</name>
</gene>